<feature type="compositionally biased region" description="Acidic residues" evidence="1">
    <location>
        <begin position="129"/>
        <end position="143"/>
    </location>
</feature>
<protein>
    <submittedName>
        <fullName evidence="2">Uncharacterized protein</fullName>
    </submittedName>
</protein>
<feature type="compositionally biased region" description="Low complexity" evidence="1">
    <location>
        <begin position="216"/>
        <end position="232"/>
    </location>
</feature>
<dbReference type="Proteomes" id="UP000199170">
    <property type="component" value="Unassembled WGS sequence"/>
</dbReference>
<organism evidence="2 3">
    <name type="scientific">Halobellus clavatus</name>
    <dbReference type="NCBI Taxonomy" id="660517"/>
    <lineage>
        <taxon>Archaea</taxon>
        <taxon>Methanobacteriati</taxon>
        <taxon>Methanobacteriota</taxon>
        <taxon>Stenosarchaea group</taxon>
        <taxon>Halobacteria</taxon>
        <taxon>Halobacteriales</taxon>
        <taxon>Haloferacaceae</taxon>
        <taxon>Halobellus</taxon>
    </lineage>
</organism>
<accession>A0A1H3EBD6</accession>
<sequence length="298" mass="31488">MPMRQLRTCDFCDGEAAGIYEVVPPELSPTEAEQRRVVLCDDCLDTLEAVLTPLLSRLGVEPDESEHRAGRRDAPADDPVRSGSDVDPTDSFADDDPRGTSMSEGAGRIPDVGSGHDDGSEERASGEWEGPDGDPDAESDDSDQATGSPANGRTRSAVEEPAGIDGDRSGDGPPGSPGREAGGGPSEDRVDAPAAERDSGEADGVAAADSDDADDVTPAAPDDASDETPAAPDDADEPEDFRTVMRLLGNREFPVERYELVELATSAYDIEASHVDEIIAYAVERDLLEDDGEKLYRV</sequence>
<dbReference type="OrthoDB" id="204261at2157"/>
<dbReference type="AlphaFoldDB" id="A0A1H3EBD6"/>
<dbReference type="RefSeq" id="WP_089765562.1">
    <property type="nucleotide sequence ID" value="NZ_FNPB01000002.1"/>
</dbReference>
<feature type="compositionally biased region" description="Basic and acidic residues" evidence="1">
    <location>
        <begin position="186"/>
        <end position="200"/>
    </location>
</feature>
<keyword evidence="3" id="KW-1185">Reference proteome</keyword>
<reference evidence="3" key="1">
    <citation type="submission" date="2016-10" db="EMBL/GenBank/DDBJ databases">
        <authorList>
            <person name="Varghese N."/>
            <person name="Submissions S."/>
        </authorList>
    </citation>
    <scope>NUCLEOTIDE SEQUENCE [LARGE SCALE GENOMIC DNA]</scope>
    <source>
        <strain evidence="3">CGMCC 1.10118</strain>
    </source>
</reference>
<gene>
    <name evidence="2" type="ORF">SAMN04487946_102159</name>
</gene>
<evidence type="ECO:0000313" key="3">
    <source>
        <dbReference type="Proteomes" id="UP000199170"/>
    </source>
</evidence>
<feature type="compositionally biased region" description="Basic and acidic residues" evidence="1">
    <location>
        <begin position="114"/>
        <end position="126"/>
    </location>
</feature>
<feature type="compositionally biased region" description="Basic and acidic residues" evidence="1">
    <location>
        <begin position="65"/>
        <end position="80"/>
    </location>
</feature>
<name>A0A1H3EBD6_9EURY</name>
<evidence type="ECO:0000256" key="1">
    <source>
        <dbReference type="SAM" id="MobiDB-lite"/>
    </source>
</evidence>
<dbReference type="EMBL" id="FNPB01000002">
    <property type="protein sequence ID" value="SDX75975.1"/>
    <property type="molecule type" value="Genomic_DNA"/>
</dbReference>
<feature type="region of interest" description="Disordered" evidence="1">
    <location>
        <begin position="61"/>
        <end position="239"/>
    </location>
</feature>
<proteinExistence type="predicted"/>
<evidence type="ECO:0000313" key="2">
    <source>
        <dbReference type="EMBL" id="SDX75975.1"/>
    </source>
</evidence>